<dbReference type="PANTHER" id="PTHR11412:SF160">
    <property type="entry name" value="ALPHA-2-MACROGLOBULIN-LIKE PROTEIN 1"/>
    <property type="match status" value="1"/>
</dbReference>
<dbReference type="OrthoDB" id="9998011at2759"/>
<dbReference type="Gene3D" id="2.60.40.1940">
    <property type="match status" value="1"/>
</dbReference>
<dbReference type="InterPro" id="IPR041555">
    <property type="entry name" value="MG3"/>
</dbReference>
<proteinExistence type="predicted"/>
<evidence type="ECO:0000259" key="1">
    <source>
        <dbReference type="SMART" id="SM01359"/>
    </source>
</evidence>
<evidence type="ECO:0000313" key="2">
    <source>
        <dbReference type="EMBL" id="KAG7484015.1"/>
    </source>
</evidence>
<comment type="caution">
    <text evidence="2">The sequence shown here is derived from an EMBL/GenBank/DDBJ whole genome shotgun (WGS) entry which is preliminary data.</text>
</comment>
<dbReference type="EMBL" id="JAFDVH010000003">
    <property type="protein sequence ID" value="KAG7484015.1"/>
    <property type="molecule type" value="Genomic_DNA"/>
</dbReference>
<dbReference type="Gene3D" id="2.60.40.10">
    <property type="entry name" value="Immunoglobulins"/>
    <property type="match status" value="1"/>
</dbReference>
<reference evidence="2" key="1">
    <citation type="submission" date="2021-01" db="EMBL/GenBank/DDBJ databases">
        <authorList>
            <person name="Zahm M."/>
            <person name="Roques C."/>
            <person name="Cabau C."/>
            <person name="Klopp C."/>
            <person name="Donnadieu C."/>
            <person name="Jouanno E."/>
            <person name="Lampietro C."/>
            <person name="Louis A."/>
            <person name="Herpin A."/>
            <person name="Echchiki A."/>
            <person name="Berthelot C."/>
            <person name="Parey E."/>
            <person name="Roest-Crollius H."/>
            <person name="Braasch I."/>
            <person name="Postlethwait J."/>
            <person name="Bobe J."/>
            <person name="Montfort J."/>
            <person name="Bouchez O."/>
            <person name="Begum T."/>
            <person name="Mejri S."/>
            <person name="Adams A."/>
            <person name="Chen W.-J."/>
            <person name="Guiguen Y."/>
        </authorList>
    </citation>
    <scope>NUCLEOTIDE SEQUENCE</scope>
    <source>
        <strain evidence="2">YG-15Mar2019-1</strain>
        <tissue evidence="2">Brain</tissue>
    </source>
</reference>
<dbReference type="Pfam" id="PF07703">
    <property type="entry name" value="A2M_BRD"/>
    <property type="match status" value="1"/>
</dbReference>
<organism evidence="2 3">
    <name type="scientific">Megalops atlanticus</name>
    <name type="common">Tarpon</name>
    <name type="synonym">Clupea gigantea</name>
    <dbReference type="NCBI Taxonomy" id="7932"/>
    <lineage>
        <taxon>Eukaryota</taxon>
        <taxon>Metazoa</taxon>
        <taxon>Chordata</taxon>
        <taxon>Craniata</taxon>
        <taxon>Vertebrata</taxon>
        <taxon>Euteleostomi</taxon>
        <taxon>Actinopterygii</taxon>
        <taxon>Neopterygii</taxon>
        <taxon>Teleostei</taxon>
        <taxon>Elopiformes</taxon>
        <taxon>Megalopidae</taxon>
        <taxon>Megalops</taxon>
    </lineage>
</organism>
<dbReference type="Proteomes" id="UP001046870">
    <property type="component" value="Chromosome 3"/>
</dbReference>
<dbReference type="InterPro" id="IPR050473">
    <property type="entry name" value="A2M/Complement_sys"/>
</dbReference>
<dbReference type="AlphaFoldDB" id="A0A9D3TBB2"/>
<protein>
    <recommendedName>
        <fullName evidence="1">Alpha-2-macroglobulin bait region domain-containing protein</fullName>
    </recommendedName>
</protein>
<sequence length="456" mass="50912">MNRIAQWLNQSTTSGILDLSHPTTTEAKQGFYTITTWTERGERTFHTFEIIEYVLPKFEVKVHLPDDITVLDTEVTVKICGKYTYGKPVLGSVTAEMCTQPDFSGMWGPYPGGSVMCTRNVNMRTDKTGCVTKTINMTDMMSTINYNNGRFLVNSKLEEDGTGVVLEGSGSTKFTKRTISVEFRDAPSTFKSGIDYEGKIIVKGADSSPMPNKSIYLYEYNGPNKKNRTLTTDSDGVASFSLDTSSWEMGYVSLEAHCFKDSSQEDSEGYVNYEAAYHSVYKFYSKSKSFLMIKQAEGQLPCDENVDVLIDFTIYKEELNGQKTLDFFYLVLSKGKMVEHGRSTVTLTDGEDDEGEVKGKLSLMLQRMAELVPYAQVVVYTVLPMGEIVADSSDFPIQLCFRNKVSLQFSSPQQLPGEKTSLELQAQPGSLCSLRAIDQSVLLKKPEKELSAKAVR</sequence>
<dbReference type="Gene3D" id="2.60.40.1930">
    <property type="match status" value="2"/>
</dbReference>
<dbReference type="InterPro" id="IPR040839">
    <property type="entry name" value="MG4"/>
</dbReference>
<dbReference type="InterPro" id="IPR011625">
    <property type="entry name" value="A2M_N_BRD"/>
</dbReference>
<keyword evidence="3" id="KW-1185">Reference proteome</keyword>
<evidence type="ECO:0000313" key="3">
    <source>
        <dbReference type="Proteomes" id="UP001046870"/>
    </source>
</evidence>
<accession>A0A9D3TBB2</accession>
<dbReference type="InterPro" id="IPR013783">
    <property type="entry name" value="Ig-like_fold"/>
</dbReference>
<dbReference type="PANTHER" id="PTHR11412">
    <property type="entry name" value="MACROGLOBULIN / COMPLEMENT"/>
    <property type="match status" value="1"/>
</dbReference>
<feature type="domain" description="Alpha-2-macroglobulin bait region" evidence="1">
    <location>
        <begin position="291"/>
        <end position="444"/>
    </location>
</feature>
<gene>
    <name evidence="2" type="ORF">MATL_G00044690</name>
</gene>
<name>A0A9D3TBB2_MEGAT</name>
<dbReference type="Pfam" id="PF17791">
    <property type="entry name" value="MG3"/>
    <property type="match status" value="1"/>
</dbReference>
<dbReference type="SMART" id="SM01359">
    <property type="entry name" value="A2M_N_2"/>
    <property type="match status" value="1"/>
</dbReference>
<dbReference type="Gene3D" id="6.20.50.160">
    <property type="match status" value="1"/>
</dbReference>
<dbReference type="Pfam" id="PF17789">
    <property type="entry name" value="MG4"/>
    <property type="match status" value="1"/>
</dbReference>